<proteinExistence type="predicted"/>
<evidence type="ECO:0000313" key="3">
    <source>
        <dbReference type="EMBL" id="GFO44341.1"/>
    </source>
</evidence>
<comment type="caution">
    <text evidence="3">The sequence shown here is derived from an EMBL/GenBank/DDBJ whole genome shotgun (WGS) entry which is preliminary data.</text>
</comment>
<accession>A0AAV4DKE2</accession>
<feature type="chain" id="PRO_5043618528" evidence="2">
    <location>
        <begin position="17"/>
        <end position="73"/>
    </location>
</feature>
<name>A0AAV4DKE2_9GAST</name>
<reference evidence="3 4" key="1">
    <citation type="journal article" date="2021" name="Elife">
        <title>Chloroplast acquisition without the gene transfer in kleptoplastic sea slugs, Plakobranchus ocellatus.</title>
        <authorList>
            <person name="Maeda T."/>
            <person name="Takahashi S."/>
            <person name="Yoshida T."/>
            <person name="Shimamura S."/>
            <person name="Takaki Y."/>
            <person name="Nagai Y."/>
            <person name="Toyoda A."/>
            <person name="Suzuki Y."/>
            <person name="Arimoto A."/>
            <person name="Ishii H."/>
            <person name="Satoh N."/>
            <person name="Nishiyama T."/>
            <person name="Hasebe M."/>
            <person name="Maruyama T."/>
            <person name="Minagawa J."/>
            <person name="Obokata J."/>
            <person name="Shigenobu S."/>
        </authorList>
    </citation>
    <scope>NUCLEOTIDE SEQUENCE [LARGE SCALE GENOMIC DNA]</scope>
</reference>
<dbReference type="EMBL" id="BLXT01007949">
    <property type="protein sequence ID" value="GFO44341.1"/>
    <property type="molecule type" value="Genomic_DNA"/>
</dbReference>
<feature type="compositionally biased region" description="Gly residues" evidence="1">
    <location>
        <begin position="41"/>
        <end position="50"/>
    </location>
</feature>
<keyword evidence="2" id="KW-0732">Signal</keyword>
<evidence type="ECO:0000313" key="4">
    <source>
        <dbReference type="Proteomes" id="UP000735302"/>
    </source>
</evidence>
<evidence type="ECO:0000256" key="1">
    <source>
        <dbReference type="SAM" id="MobiDB-lite"/>
    </source>
</evidence>
<organism evidence="3 4">
    <name type="scientific">Plakobranchus ocellatus</name>
    <dbReference type="NCBI Taxonomy" id="259542"/>
    <lineage>
        <taxon>Eukaryota</taxon>
        <taxon>Metazoa</taxon>
        <taxon>Spiralia</taxon>
        <taxon>Lophotrochozoa</taxon>
        <taxon>Mollusca</taxon>
        <taxon>Gastropoda</taxon>
        <taxon>Heterobranchia</taxon>
        <taxon>Euthyneura</taxon>
        <taxon>Panpulmonata</taxon>
        <taxon>Sacoglossa</taxon>
        <taxon>Placobranchoidea</taxon>
        <taxon>Plakobranchidae</taxon>
        <taxon>Plakobranchus</taxon>
    </lineage>
</organism>
<feature type="signal peptide" evidence="2">
    <location>
        <begin position="1"/>
        <end position="16"/>
    </location>
</feature>
<dbReference type="Proteomes" id="UP000735302">
    <property type="component" value="Unassembled WGS sequence"/>
</dbReference>
<protein>
    <submittedName>
        <fullName evidence="3">Cyclic nucleotide-gated cation channel</fullName>
    </submittedName>
</protein>
<feature type="region of interest" description="Disordered" evidence="1">
    <location>
        <begin position="31"/>
        <end position="53"/>
    </location>
</feature>
<dbReference type="AlphaFoldDB" id="A0AAV4DKE2"/>
<sequence>MLSFAMISAVVSNVDSLVWFLCIASPQQGDFRLSGPPPSRGAGGDAGTRGRGIHADLRADSLATMPPMPLTSM</sequence>
<keyword evidence="4" id="KW-1185">Reference proteome</keyword>
<gene>
    <name evidence="3" type="ORF">PoB_007084600</name>
</gene>
<evidence type="ECO:0000256" key="2">
    <source>
        <dbReference type="SAM" id="SignalP"/>
    </source>
</evidence>